<sequence>MMVMTLLITLMITPHHTQVHKDEQYKRLPPVNQYSIELNEPIQCCDIRSMLKASETLSFLVRDAAHVTPLNFESCVHAIRSFAEASLNGGKLMRQLLISGLLCFV</sequence>
<evidence type="ECO:0000313" key="3">
    <source>
        <dbReference type="Proteomes" id="UP000828390"/>
    </source>
</evidence>
<reference evidence="2" key="2">
    <citation type="submission" date="2020-11" db="EMBL/GenBank/DDBJ databases">
        <authorList>
            <person name="McCartney M.A."/>
            <person name="Auch B."/>
            <person name="Kono T."/>
            <person name="Mallez S."/>
            <person name="Becker A."/>
            <person name="Gohl D.M."/>
            <person name="Silverstein K.A.T."/>
            <person name="Koren S."/>
            <person name="Bechman K.B."/>
            <person name="Herman A."/>
            <person name="Abrahante J.E."/>
            <person name="Garbe J."/>
        </authorList>
    </citation>
    <scope>NUCLEOTIDE SEQUENCE</scope>
    <source>
        <strain evidence="2">Duluth1</strain>
        <tissue evidence="2">Whole animal</tissue>
    </source>
</reference>
<dbReference type="AlphaFoldDB" id="A0A9D4DFF1"/>
<gene>
    <name evidence="2" type="ORF">DPMN_181023</name>
</gene>
<proteinExistence type="predicted"/>
<keyword evidence="1" id="KW-0732">Signal</keyword>
<accession>A0A9D4DFF1</accession>
<keyword evidence="3" id="KW-1185">Reference proteome</keyword>
<evidence type="ECO:0000256" key="1">
    <source>
        <dbReference type="SAM" id="SignalP"/>
    </source>
</evidence>
<organism evidence="2 3">
    <name type="scientific">Dreissena polymorpha</name>
    <name type="common">Zebra mussel</name>
    <name type="synonym">Mytilus polymorpha</name>
    <dbReference type="NCBI Taxonomy" id="45954"/>
    <lineage>
        <taxon>Eukaryota</taxon>
        <taxon>Metazoa</taxon>
        <taxon>Spiralia</taxon>
        <taxon>Lophotrochozoa</taxon>
        <taxon>Mollusca</taxon>
        <taxon>Bivalvia</taxon>
        <taxon>Autobranchia</taxon>
        <taxon>Heteroconchia</taxon>
        <taxon>Euheterodonta</taxon>
        <taxon>Imparidentia</taxon>
        <taxon>Neoheterodontei</taxon>
        <taxon>Myida</taxon>
        <taxon>Dreissenoidea</taxon>
        <taxon>Dreissenidae</taxon>
        <taxon>Dreissena</taxon>
    </lineage>
</organism>
<dbReference type="EMBL" id="JAIWYP010000010">
    <property type="protein sequence ID" value="KAH3746614.1"/>
    <property type="molecule type" value="Genomic_DNA"/>
</dbReference>
<name>A0A9D4DFF1_DREPO</name>
<dbReference type="Proteomes" id="UP000828390">
    <property type="component" value="Unassembled WGS sequence"/>
</dbReference>
<evidence type="ECO:0000313" key="2">
    <source>
        <dbReference type="EMBL" id="KAH3746614.1"/>
    </source>
</evidence>
<comment type="caution">
    <text evidence="2">The sequence shown here is derived from an EMBL/GenBank/DDBJ whole genome shotgun (WGS) entry which is preliminary data.</text>
</comment>
<protein>
    <submittedName>
        <fullName evidence="2">Uncharacterized protein</fullName>
    </submittedName>
</protein>
<feature type="signal peptide" evidence="1">
    <location>
        <begin position="1"/>
        <end position="19"/>
    </location>
</feature>
<feature type="chain" id="PRO_5039105087" evidence="1">
    <location>
        <begin position="20"/>
        <end position="105"/>
    </location>
</feature>
<reference evidence="2" key="1">
    <citation type="journal article" date="2019" name="bioRxiv">
        <title>The Genome of the Zebra Mussel, Dreissena polymorpha: A Resource for Invasive Species Research.</title>
        <authorList>
            <person name="McCartney M.A."/>
            <person name="Auch B."/>
            <person name="Kono T."/>
            <person name="Mallez S."/>
            <person name="Zhang Y."/>
            <person name="Obille A."/>
            <person name="Becker A."/>
            <person name="Abrahante J.E."/>
            <person name="Garbe J."/>
            <person name="Badalamenti J.P."/>
            <person name="Herman A."/>
            <person name="Mangelson H."/>
            <person name="Liachko I."/>
            <person name="Sullivan S."/>
            <person name="Sone E.D."/>
            <person name="Koren S."/>
            <person name="Silverstein K.A.T."/>
            <person name="Beckman K.B."/>
            <person name="Gohl D.M."/>
        </authorList>
    </citation>
    <scope>NUCLEOTIDE SEQUENCE</scope>
    <source>
        <strain evidence="2">Duluth1</strain>
        <tissue evidence="2">Whole animal</tissue>
    </source>
</reference>